<sequence length="159" mass="18071">MVTWFALGDGEVHRRRLKLRRLKQVAVCSYNTNKIEMGVGEGQVKSSLACGHLKTVLCCALHSWGEDGNCVEVIVSDCDRLQNGVILSARKTVDLNDFCFLHNGRSVWNGLVYLQYLGFQHKKSLQSCSSEYSFRSFQVVHASLLIFFPIKDHELYKLN</sequence>
<evidence type="ECO:0000313" key="2">
    <source>
        <dbReference type="Proteomes" id="UP001044222"/>
    </source>
</evidence>
<organism evidence="1 2">
    <name type="scientific">Anguilla anguilla</name>
    <name type="common">European freshwater eel</name>
    <name type="synonym">Muraena anguilla</name>
    <dbReference type="NCBI Taxonomy" id="7936"/>
    <lineage>
        <taxon>Eukaryota</taxon>
        <taxon>Metazoa</taxon>
        <taxon>Chordata</taxon>
        <taxon>Craniata</taxon>
        <taxon>Vertebrata</taxon>
        <taxon>Euteleostomi</taxon>
        <taxon>Actinopterygii</taxon>
        <taxon>Neopterygii</taxon>
        <taxon>Teleostei</taxon>
        <taxon>Anguilliformes</taxon>
        <taxon>Anguillidae</taxon>
        <taxon>Anguilla</taxon>
    </lineage>
</organism>
<reference evidence="1" key="1">
    <citation type="submission" date="2021-01" db="EMBL/GenBank/DDBJ databases">
        <title>A chromosome-scale assembly of European eel, Anguilla anguilla.</title>
        <authorList>
            <person name="Henkel C."/>
            <person name="Jong-Raadsen S.A."/>
            <person name="Dufour S."/>
            <person name="Weltzien F.-A."/>
            <person name="Palstra A.P."/>
            <person name="Pelster B."/>
            <person name="Spaink H.P."/>
            <person name="Van Den Thillart G.E."/>
            <person name="Jansen H."/>
            <person name="Zahm M."/>
            <person name="Klopp C."/>
            <person name="Cedric C."/>
            <person name="Louis A."/>
            <person name="Berthelot C."/>
            <person name="Parey E."/>
            <person name="Roest Crollius H."/>
            <person name="Montfort J."/>
            <person name="Robinson-Rechavi M."/>
            <person name="Bucao C."/>
            <person name="Bouchez O."/>
            <person name="Gislard M."/>
            <person name="Lluch J."/>
            <person name="Milhes M."/>
            <person name="Lampietro C."/>
            <person name="Lopez Roques C."/>
            <person name="Donnadieu C."/>
            <person name="Braasch I."/>
            <person name="Desvignes T."/>
            <person name="Postlethwait J."/>
            <person name="Bobe J."/>
            <person name="Guiguen Y."/>
            <person name="Dirks R."/>
        </authorList>
    </citation>
    <scope>NUCLEOTIDE SEQUENCE</scope>
    <source>
        <strain evidence="1">Tag_6206</strain>
        <tissue evidence="1">Liver</tissue>
    </source>
</reference>
<name>A0A9D3MDI6_ANGAN</name>
<comment type="caution">
    <text evidence="1">The sequence shown here is derived from an EMBL/GenBank/DDBJ whole genome shotgun (WGS) entry which is preliminary data.</text>
</comment>
<gene>
    <name evidence="1" type="ORF">ANANG_G00121110</name>
</gene>
<dbReference type="AlphaFoldDB" id="A0A9D3MDI6"/>
<protein>
    <submittedName>
        <fullName evidence="1">Uncharacterized protein</fullName>
    </submittedName>
</protein>
<feature type="non-terminal residue" evidence="1">
    <location>
        <position position="159"/>
    </location>
</feature>
<evidence type="ECO:0000313" key="1">
    <source>
        <dbReference type="EMBL" id="KAG5847009.1"/>
    </source>
</evidence>
<proteinExistence type="predicted"/>
<dbReference type="Proteomes" id="UP001044222">
    <property type="component" value="Chromosome 6"/>
</dbReference>
<accession>A0A9D3MDI6</accession>
<keyword evidence="2" id="KW-1185">Reference proteome</keyword>
<dbReference type="EMBL" id="JAFIRN010000006">
    <property type="protein sequence ID" value="KAG5847009.1"/>
    <property type="molecule type" value="Genomic_DNA"/>
</dbReference>